<dbReference type="PANTHER" id="PTHR43194">
    <property type="entry name" value="HYDROLASE ALPHA/BETA FOLD FAMILY"/>
    <property type="match status" value="1"/>
</dbReference>
<feature type="domain" description="AB hydrolase-1" evidence="1">
    <location>
        <begin position="3"/>
        <end position="196"/>
    </location>
</feature>
<dbReference type="AlphaFoldDB" id="A0A7X6MXS4"/>
<evidence type="ECO:0000259" key="1">
    <source>
        <dbReference type="Pfam" id="PF12697"/>
    </source>
</evidence>
<dbReference type="Gene3D" id="3.40.50.1820">
    <property type="entry name" value="alpha/beta hydrolase"/>
    <property type="match status" value="2"/>
</dbReference>
<comment type="caution">
    <text evidence="2">The sequence shown here is derived from an EMBL/GenBank/DDBJ whole genome shotgun (WGS) entry which is preliminary data.</text>
</comment>
<dbReference type="InterPro" id="IPR000073">
    <property type="entry name" value="AB_hydrolase_1"/>
</dbReference>
<dbReference type="PANTHER" id="PTHR43194:SF5">
    <property type="entry name" value="PIMELOYL-[ACYL-CARRIER PROTEIN] METHYL ESTER ESTERASE"/>
    <property type="match status" value="1"/>
</dbReference>
<dbReference type="InterPro" id="IPR050228">
    <property type="entry name" value="Carboxylesterase_BioH"/>
</dbReference>
<dbReference type="EMBL" id="JAAXPR010000008">
    <property type="protein sequence ID" value="NKZ20337.1"/>
    <property type="molecule type" value="Genomic_DNA"/>
</dbReference>
<gene>
    <name evidence="2" type="ORF">HF992_05685</name>
</gene>
<dbReference type="InterPro" id="IPR029058">
    <property type="entry name" value="AB_hydrolase_fold"/>
</dbReference>
<sequence length="205" mass="23039">MKLIFLHGVGQDSRAWEQVITGLKGYHCVSLNLFHHGRLPHFSSLQEQVRQAVRESEEDVVVIGLSLGGMLALSLLQDPDPQLRAVVSIAGQYQFTKNWAYKGQVGLLKLLPPSLLEKQGLDKDNLLAFYRDLAQLDMTGFLQTMTLPVLLLCGERDKINLRTAKQLKNLMPKAEIAVIAEAGHEVNKDQPEQLVERLKMFLQTL</sequence>
<dbReference type="GO" id="GO:0016787">
    <property type="term" value="F:hydrolase activity"/>
    <property type="evidence" value="ECO:0007669"/>
    <property type="project" value="UniProtKB-KW"/>
</dbReference>
<dbReference type="Pfam" id="PF12697">
    <property type="entry name" value="Abhydrolase_6"/>
    <property type="match status" value="1"/>
</dbReference>
<dbReference type="Proteomes" id="UP000522720">
    <property type="component" value="Unassembled WGS sequence"/>
</dbReference>
<keyword evidence="3" id="KW-1185">Reference proteome</keyword>
<evidence type="ECO:0000313" key="3">
    <source>
        <dbReference type="Proteomes" id="UP000522720"/>
    </source>
</evidence>
<proteinExistence type="predicted"/>
<reference evidence="2 3" key="1">
    <citation type="submission" date="2020-04" db="EMBL/GenBank/DDBJ databases">
        <title>MicrobeNet Type strains.</title>
        <authorList>
            <person name="Nicholson A.C."/>
        </authorList>
    </citation>
    <scope>NUCLEOTIDE SEQUENCE [LARGE SCALE GENOMIC DNA]</scope>
    <source>
        <strain evidence="2 3">CCUG 69612</strain>
    </source>
</reference>
<dbReference type="SUPFAM" id="SSF53474">
    <property type="entry name" value="alpha/beta-Hydrolases"/>
    <property type="match status" value="1"/>
</dbReference>
<dbReference type="RefSeq" id="WP_168549094.1">
    <property type="nucleotide sequence ID" value="NZ_JAAXPR010000008.1"/>
</dbReference>
<accession>A0A7X6MXS4</accession>
<organism evidence="2 3">
    <name type="scientific">Streptococcus ovuberis</name>
    <dbReference type="NCBI Taxonomy" id="1936207"/>
    <lineage>
        <taxon>Bacteria</taxon>
        <taxon>Bacillati</taxon>
        <taxon>Bacillota</taxon>
        <taxon>Bacilli</taxon>
        <taxon>Lactobacillales</taxon>
        <taxon>Streptococcaceae</taxon>
        <taxon>Streptococcus</taxon>
    </lineage>
</organism>
<name>A0A7X6MXS4_9STRE</name>
<protein>
    <submittedName>
        <fullName evidence="2">Alpha/beta fold hydrolase</fullName>
    </submittedName>
</protein>
<keyword evidence="2" id="KW-0378">Hydrolase</keyword>
<evidence type="ECO:0000313" key="2">
    <source>
        <dbReference type="EMBL" id="NKZ20337.1"/>
    </source>
</evidence>